<feature type="region of interest" description="Disordered" evidence="9">
    <location>
        <begin position="328"/>
        <end position="373"/>
    </location>
</feature>
<dbReference type="InterPro" id="IPR006311">
    <property type="entry name" value="TAT_signal"/>
</dbReference>
<evidence type="ECO:0000256" key="9">
    <source>
        <dbReference type="SAM" id="MobiDB-lite"/>
    </source>
</evidence>
<dbReference type="InterPro" id="IPR058627">
    <property type="entry name" value="MdtA-like_C"/>
</dbReference>
<dbReference type="PANTHER" id="PTHR30469:SF33">
    <property type="entry name" value="SLR1207 PROTEIN"/>
    <property type="match status" value="1"/>
</dbReference>
<feature type="domain" description="Multidrug resistance protein MdtA-like beta-barrel" evidence="12">
    <location>
        <begin position="231"/>
        <end position="306"/>
    </location>
</feature>
<dbReference type="Gene3D" id="2.40.30.170">
    <property type="match status" value="1"/>
</dbReference>
<dbReference type="Pfam" id="PF25917">
    <property type="entry name" value="BSH_RND"/>
    <property type="match status" value="1"/>
</dbReference>
<dbReference type="InterPro" id="IPR030190">
    <property type="entry name" value="MacA_alpha-hairpin_sf"/>
</dbReference>
<evidence type="ECO:0000259" key="11">
    <source>
        <dbReference type="Pfam" id="PF25917"/>
    </source>
</evidence>
<feature type="domain" description="Multidrug resistance protein MdtA-like barrel-sandwich hybrid" evidence="11">
    <location>
        <begin position="71"/>
        <end position="224"/>
    </location>
</feature>
<proteinExistence type="inferred from homology"/>
<dbReference type="InterPro" id="IPR058625">
    <property type="entry name" value="MdtA-like_BSH"/>
</dbReference>
<accession>A0ABX5LTA9</accession>
<dbReference type="SUPFAM" id="SSF111369">
    <property type="entry name" value="HlyD-like secretion proteins"/>
    <property type="match status" value="1"/>
</dbReference>
<evidence type="ECO:0000256" key="5">
    <source>
        <dbReference type="ARBA" id="ARBA00022519"/>
    </source>
</evidence>
<evidence type="ECO:0000256" key="3">
    <source>
        <dbReference type="ARBA" id="ARBA00022448"/>
    </source>
</evidence>
<evidence type="ECO:0000313" key="15">
    <source>
        <dbReference type="Proteomes" id="UP000248090"/>
    </source>
</evidence>
<comment type="caution">
    <text evidence="14">The sequence shown here is derived from an EMBL/GenBank/DDBJ whole genome shotgun (WGS) entry which is preliminary data.</text>
</comment>
<feature type="region of interest" description="Disordered" evidence="9">
    <location>
        <begin position="413"/>
        <end position="441"/>
    </location>
</feature>
<dbReference type="Pfam" id="PF25876">
    <property type="entry name" value="HH_MFP_RND"/>
    <property type="match status" value="1"/>
</dbReference>
<dbReference type="InterPro" id="IPR058626">
    <property type="entry name" value="MdtA-like_b-barrel"/>
</dbReference>
<comment type="subcellular location">
    <subcellularLocation>
        <location evidence="1">Cell membrane</location>
    </subcellularLocation>
</comment>
<keyword evidence="7" id="KW-0472">Membrane</keyword>
<gene>
    <name evidence="14" type="ORF">WH50_24100</name>
</gene>
<keyword evidence="3" id="KW-0813">Transport</keyword>
<organism evidence="14 15">
    <name type="scientific">Pokkaliibacter plantistimulans</name>
    <dbReference type="NCBI Taxonomy" id="1635171"/>
    <lineage>
        <taxon>Bacteria</taxon>
        <taxon>Pseudomonadati</taxon>
        <taxon>Pseudomonadota</taxon>
        <taxon>Gammaproteobacteria</taxon>
        <taxon>Oceanospirillales</taxon>
        <taxon>Balneatrichaceae</taxon>
        <taxon>Pokkaliibacter</taxon>
    </lineage>
</organism>
<evidence type="ECO:0000259" key="10">
    <source>
        <dbReference type="Pfam" id="PF25876"/>
    </source>
</evidence>
<evidence type="ECO:0000313" key="14">
    <source>
        <dbReference type="EMBL" id="PXF28835.1"/>
    </source>
</evidence>
<dbReference type="EMBL" id="LAPT01000143">
    <property type="protein sequence ID" value="PXF28835.1"/>
    <property type="molecule type" value="Genomic_DNA"/>
</dbReference>
<keyword evidence="15" id="KW-1185">Reference proteome</keyword>
<dbReference type="PANTHER" id="PTHR30469">
    <property type="entry name" value="MULTIDRUG RESISTANCE PROTEIN MDTA"/>
    <property type="match status" value="1"/>
</dbReference>
<feature type="coiled-coil region" evidence="8">
    <location>
        <begin position="110"/>
        <end position="189"/>
    </location>
</feature>
<dbReference type="Pfam" id="PF25967">
    <property type="entry name" value="RND-MFP_C"/>
    <property type="match status" value="1"/>
</dbReference>
<evidence type="ECO:0000256" key="8">
    <source>
        <dbReference type="SAM" id="Coils"/>
    </source>
</evidence>
<dbReference type="RefSeq" id="WP_110189907.1">
    <property type="nucleotide sequence ID" value="NZ_CP177354.1"/>
</dbReference>
<evidence type="ECO:0000259" key="12">
    <source>
        <dbReference type="Pfam" id="PF25944"/>
    </source>
</evidence>
<feature type="domain" description="Multidrug resistance protein MdtA-like alpha-helical hairpin" evidence="10">
    <location>
        <begin position="116"/>
        <end position="182"/>
    </location>
</feature>
<evidence type="ECO:0000256" key="6">
    <source>
        <dbReference type="ARBA" id="ARBA00023054"/>
    </source>
</evidence>
<dbReference type="Gene3D" id="6.10.140.1990">
    <property type="match status" value="1"/>
</dbReference>
<dbReference type="Gene3D" id="6.20.50.140">
    <property type="match status" value="1"/>
</dbReference>
<dbReference type="PROSITE" id="PS51318">
    <property type="entry name" value="TAT"/>
    <property type="match status" value="1"/>
</dbReference>
<evidence type="ECO:0000256" key="1">
    <source>
        <dbReference type="ARBA" id="ARBA00004236"/>
    </source>
</evidence>
<protein>
    <submittedName>
        <fullName evidence="14">ABC transporter substrate-binding protein</fullName>
    </submittedName>
</protein>
<sequence length="441" mass="46713">MSKTNSKHTPRRPWLSGLTLAILLAAGGYGGWRYYQAPASQQHAQLTATVQRGDLENLVTATGALQPRDYVDVGAQVSGQLTTIHVEVGDQVREGDLLAEIDPTVLQAKVDSSRAQLRNLKAQLEEKQSQLTLAGLQYKRQKNLLAEQATSTDSFQTAEAELRSAKAQIEALKAQIDQTESTLRGDEANLGYARIYAPMSGTVVSISARKGQTLNSNQQAPVILQIADLSTMTVQTQVSEADISKLKVGMPVYFTTLGSQGRRWEGTLRKVEPTPTVTNNVVLYNALFDVPNPRGALMTQMTAQVFFVVAAARDVLLVPAAALEMSAPRRREGAAAGNGAGRSGDKAAPASAPMAGGERSSAGMAGGGRPHPARVRVLKADGSVEERTVEVGVTNRIQAQILSGLNEGEQVLLPNVAGGSRSGQRSGAGAPAGGPESRMRL</sequence>
<reference evidence="14 15" key="1">
    <citation type="submission" date="2015-03" db="EMBL/GenBank/DDBJ databases">
        <authorList>
            <person name="Krishnan R."/>
            <person name="Midha S."/>
            <person name="Patil P.B."/>
            <person name="Rameshkumar N."/>
        </authorList>
    </citation>
    <scope>NUCLEOTIDE SEQUENCE [LARGE SCALE GENOMIC DNA]</scope>
    <source>
        <strain evidence="14 15">L1E11</strain>
    </source>
</reference>
<feature type="domain" description="Multidrug resistance protein MdtA-like C-terminal permuted SH3" evidence="13">
    <location>
        <begin position="376"/>
        <end position="412"/>
    </location>
</feature>
<dbReference type="Gene3D" id="2.40.50.100">
    <property type="match status" value="1"/>
</dbReference>
<keyword evidence="6 8" id="KW-0175">Coiled coil</keyword>
<dbReference type="Pfam" id="PF25944">
    <property type="entry name" value="Beta-barrel_RND"/>
    <property type="match status" value="1"/>
</dbReference>
<keyword evidence="5" id="KW-0997">Cell inner membrane</keyword>
<name>A0ABX5LTA9_9GAMM</name>
<evidence type="ECO:0000259" key="13">
    <source>
        <dbReference type="Pfam" id="PF25967"/>
    </source>
</evidence>
<keyword evidence="4" id="KW-1003">Cell membrane</keyword>
<comment type="similarity">
    <text evidence="2">Belongs to the membrane fusion protein (MFP) (TC 8.A.1) family.</text>
</comment>
<dbReference type="Proteomes" id="UP000248090">
    <property type="component" value="Unassembled WGS sequence"/>
</dbReference>
<evidence type="ECO:0000256" key="7">
    <source>
        <dbReference type="ARBA" id="ARBA00023136"/>
    </source>
</evidence>
<dbReference type="InterPro" id="IPR058624">
    <property type="entry name" value="MdtA-like_HH"/>
</dbReference>
<dbReference type="InterPro" id="IPR006143">
    <property type="entry name" value="RND_pump_MFP"/>
</dbReference>
<evidence type="ECO:0000256" key="4">
    <source>
        <dbReference type="ARBA" id="ARBA00022475"/>
    </source>
</evidence>
<evidence type="ECO:0000256" key="2">
    <source>
        <dbReference type="ARBA" id="ARBA00009477"/>
    </source>
</evidence>
<feature type="compositionally biased region" description="Low complexity" evidence="9">
    <location>
        <begin position="417"/>
        <end position="441"/>
    </location>
</feature>
<dbReference type="NCBIfam" id="TIGR01730">
    <property type="entry name" value="RND_mfp"/>
    <property type="match status" value="1"/>
</dbReference>